<dbReference type="Proteomes" id="UP000024635">
    <property type="component" value="Unassembled WGS sequence"/>
</dbReference>
<organism evidence="2 3">
    <name type="scientific">Ancylostoma ceylanicum</name>
    <dbReference type="NCBI Taxonomy" id="53326"/>
    <lineage>
        <taxon>Eukaryota</taxon>
        <taxon>Metazoa</taxon>
        <taxon>Ecdysozoa</taxon>
        <taxon>Nematoda</taxon>
        <taxon>Chromadorea</taxon>
        <taxon>Rhabditida</taxon>
        <taxon>Rhabditina</taxon>
        <taxon>Rhabditomorpha</taxon>
        <taxon>Strongyloidea</taxon>
        <taxon>Ancylostomatidae</taxon>
        <taxon>Ancylostomatinae</taxon>
        <taxon>Ancylostoma</taxon>
    </lineage>
</organism>
<evidence type="ECO:0000256" key="1">
    <source>
        <dbReference type="SAM" id="SignalP"/>
    </source>
</evidence>
<evidence type="ECO:0008006" key="4">
    <source>
        <dbReference type="Google" id="ProtNLM"/>
    </source>
</evidence>
<gene>
    <name evidence="2" type="primary">Acey_s0180.g799</name>
    <name evidence="2" type="ORF">Y032_0180g799</name>
</gene>
<keyword evidence="3" id="KW-1185">Reference proteome</keyword>
<feature type="signal peptide" evidence="1">
    <location>
        <begin position="1"/>
        <end position="25"/>
    </location>
</feature>
<protein>
    <recommendedName>
        <fullName evidence="4">Receptor L-domain domain-containing protein</fullName>
    </recommendedName>
</protein>
<comment type="caution">
    <text evidence="2">The sequence shown here is derived from an EMBL/GenBank/DDBJ whole genome shotgun (WGS) entry which is preliminary data.</text>
</comment>
<dbReference type="OrthoDB" id="5865594at2759"/>
<accession>A0A016SSX0</accession>
<proteinExistence type="predicted"/>
<evidence type="ECO:0000313" key="2">
    <source>
        <dbReference type="EMBL" id="EYB93630.1"/>
    </source>
</evidence>
<sequence>MESFARSRIAPLLLLYALATGCVEAEDCSKFPINNLVKDTVKFALECGGEETLGLKSRKVFHARYLNQAQFNNLFKKAVTTSFEIRIEYTTFTEIAMPFLTNAKRPRSARDRLFVIRENYDLKSINIPKSTFDVTEPFHVEIDSNPVLDEATLKRFRENCRAKLNKDCDIFEADRKCL</sequence>
<dbReference type="AlphaFoldDB" id="A0A016SSX0"/>
<feature type="chain" id="PRO_5001489971" description="Receptor L-domain domain-containing protein" evidence="1">
    <location>
        <begin position="26"/>
        <end position="178"/>
    </location>
</feature>
<name>A0A016SSX0_9BILA</name>
<dbReference type="PROSITE" id="PS51257">
    <property type="entry name" value="PROKAR_LIPOPROTEIN"/>
    <property type="match status" value="1"/>
</dbReference>
<dbReference type="EMBL" id="JARK01001516">
    <property type="protein sequence ID" value="EYB93630.1"/>
    <property type="molecule type" value="Genomic_DNA"/>
</dbReference>
<reference evidence="3" key="1">
    <citation type="journal article" date="2015" name="Nat. Genet.">
        <title>The genome and transcriptome of the zoonotic hookworm Ancylostoma ceylanicum identify infection-specific gene families.</title>
        <authorList>
            <person name="Schwarz E.M."/>
            <person name="Hu Y."/>
            <person name="Antoshechkin I."/>
            <person name="Miller M.M."/>
            <person name="Sternberg P.W."/>
            <person name="Aroian R.V."/>
        </authorList>
    </citation>
    <scope>NUCLEOTIDE SEQUENCE</scope>
    <source>
        <strain evidence="3">HY135</strain>
    </source>
</reference>
<keyword evidence="1" id="KW-0732">Signal</keyword>
<evidence type="ECO:0000313" key="3">
    <source>
        <dbReference type="Proteomes" id="UP000024635"/>
    </source>
</evidence>